<evidence type="ECO:0000256" key="1">
    <source>
        <dbReference type="ARBA" id="ARBA00006471"/>
    </source>
</evidence>
<dbReference type="EMBL" id="LZPO01008017">
    <property type="protein sequence ID" value="OBS82574.1"/>
    <property type="molecule type" value="Genomic_DNA"/>
</dbReference>
<comment type="similarity">
    <text evidence="1">Belongs to the universal ribosomal protein uS8 family.</text>
</comment>
<gene>
    <name evidence="5" type="ORF">A6R68_23434</name>
</gene>
<evidence type="ECO:0000256" key="4">
    <source>
        <dbReference type="ARBA" id="ARBA00035422"/>
    </source>
</evidence>
<dbReference type="STRING" id="56216.A0A1A6HWF5"/>
<evidence type="ECO:0000256" key="3">
    <source>
        <dbReference type="ARBA" id="ARBA00023274"/>
    </source>
</evidence>
<dbReference type="PANTHER" id="PTHR11758">
    <property type="entry name" value="40S RIBOSOMAL PROTEIN S15A"/>
    <property type="match status" value="1"/>
</dbReference>
<sequence>MQLLTVVMTCDYIDEFEVINDHQAGKITVNLTGRLNKCGVISPTVDSVIFIVLATIASIKDHEEV</sequence>
<evidence type="ECO:0000313" key="6">
    <source>
        <dbReference type="Proteomes" id="UP000092124"/>
    </source>
</evidence>
<dbReference type="GO" id="GO:0005840">
    <property type="term" value="C:ribosome"/>
    <property type="evidence" value="ECO:0007669"/>
    <property type="project" value="UniProtKB-KW"/>
</dbReference>
<protein>
    <recommendedName>
        <fullName evidence="4">40S ribosomal protein S15a</fullName>
    </recommendedName>
</protein>
<evidence type="ECO:0000256" key="2">
    <source>
        <dbReference type="ARBA" id="ARBA00022980"/>
    </source>
</evidence>
<dbReference type="GO" id="GO:0003735">
    <property type="term" value="F:structural constituent of ribosome"/>
    <property type="evidence" value="ECO:0007669"/>
    <property type="project" value="InterPro"/>
</dbReference>
<organism evidence="5 6">
    <name type="scientific">Neotoma lepida</name>
    <name type="common">Desert woodrat</name>
    <dbReference type="NCBI Taxonomy" id="56216"/>
    <lineage>
        <taxon>Eukaryota</taxon>
        <taxon>Metazoa</taxon>
        <taxon>Chordata</taxon>
        <taxon>Craniata</taxon>
        <taxon>Vertebrata</taxon>
        <taxon>Euteleostomi</taxon>
        <taxon>Mammalia</taxon>
        <taxon>Eutheria</taxon>
        <taxon>Euarchontoglires</taxon>
        <taxon>Glires</taxon>
        <taxon>Rodentia</taxon>
        <taxon>Myomorpha</taxon>
        <taxon>Muroidea</taxon>
        <taxon>Cricetidae</taxon>
        <taxon>Neotominae</taxon>
        <taxon>Neotoma</taxon>
    </lineage>
</organism>
<evidence type="ECO:0000313" key="5">
    <source>
        <dbReference type="EMBL" id="OBS82574.1"/>
    </source>
</evidence>
<dbReference type="InterPro" id="IPR035987">
    <property type="entry name" value="Ribosomal_uS8_sf"/>
</dbReference>
<dbReference type="SUPFAM" id="SSF56047">
    <property type="entry name" value="Ribosomal protein S8"/>
    <property type="match status" value="1"/>
</dbReference>
<feature type="non-terminal residue" evidence="5">
    <location>
        <position position="65"/>
    </location>
</feature>
<keyword evidence="6" id="KW-1185">Reference proteome</keyword>
<proteinExistence type="inferred from homology"/>
<dbReference type="AlphaFoldDB" id="A0A1A6HWF5"/>
<dbReference type="GO" id="GO:1990904">
    <property type="term" value="C:ribonucleoprotein complex"/>
    <property type="evidence" value="ECO:0007669"/>
    <property type="project" value="UniProtKB-KW"/>
</dbReference>
<dbReference type="GO" id="GO:0006412">
    <property type="term" value="P:translation"/>
    <property type="evidence" value="ECO:0007669"/>
    <property type="project" value="InterPro"/>
</dbReference>
<keyword evidence="3" id="KW-0687">Ribonucleoprotein</keyword>
<reference evidence="5 6" key="1">
    <citation type="submission" date="2016-06" db="EMBL/GenBank/DDBJ databases">
        <title>The Draft Genome Sequence and Annotation of the Desert Woodrat Neotoma lepida.</title>
        <authorList>
            <person name="Campbell M."/>
            <person name="Oakeson K.F."/>
            <person name="Yandell M."/>
            <person name="Halpert J.R."/>
            <person name="Dearing D."/>
        </authorList>
    </citation>
    <scope>NUCLEOTIDE SEQUENCE [LARGE SCALE GENOMIC DNA]</scope>
    <source>
        <strain evidence="5">417</strain>
        <tissue evidence="5">Liver</tissue>
    </source>
</reference>
<comment type="caution">
    <text evidence="5">The sequence shown here is derived from an EMBL/GenBank/DDBJ whole genome shotgun (WGS) entry which is preliminary data.</text>
</comment>
<keyword evidence="2" id="KW-0689">Ribosomal protein</keyword>
<dbReference type="Proteomes" id="UP000092124">
    <property type="component" value="Unassembled WGS sequence"/>
</dbReference>
<accession>A0A1A6HWF5</accession>
<dbReference type="InterPro" id="IPR000630">
    <property type="entry name" value="Ribosomal_uS8"/>
</dbReference>
<dbReference type="OrthoDB" id="10250260at2759"/>
<dbReference type="Gene3D" id="3.30.1370.30">
    <property type="match status" value="1"/>
</dbReference>
<name>A0A1A6HWF5_NEOLE</name>